<name>A0A1L9BAU6_9BACT</name>
<accession>A0A1L9BAU6</accession>
<evidence type="ECO:0000259" key="1">
    <source>
        <dbReference type="PROSITE" id="PS51819"/>
    </source>
</evidence>
<reference evidence="2 3" key="2">
    <citation type="submission" date="2016-12" db="EMBL/GenBank/DDBJ databases">
        <title>Draft Genome Sequence of Cystobacter ferrugineus Strain Cbfe23.</title>
        <authorList>
            <person name="Akbar S."/>
            <person name="Dowd S.E."/>
            <person name="Stevens D.C."/>
        </authorList>
    </citation>
    <scope>NUCLEOTIDE SEQUENCE [LARGE SCALE GENOMIC DNA]</scope>
    <source>
        <strain evidence="2 3">Cbfe23</strain>
    </source>
</reference>
<dbReference type="AlphaFoldDB" id="A0A1L9BAU6"/>
<dbReference type="Proteomes" id="UP000182229">
    <property type="component" value="Unassembled WGS sequence"/>
</dbReference>
<dbReference type="PANTHER" id="PTHR33993">
    <property type="entry name" value="GLYOXALASE-RELATED"/>
    <property type="match status" value="1"/>
</dbReference>
<dbReference type="PROSITE" id="PS51819">
    <property type="entry name" value="VOC"/>
    <property type="match status" value="1"/>
</dbReference>
<dbReference type="InterPro" id="IPR052164">
    <property type="entry name" value="Anthracycline_SecMetBiosynth"/>
</dbReference>
<organism evidence="2 3">
    <name type="scientific">Cystobacter ferrugineus</name>
    <dbReference type="NCBI Taxonomy" id="83449"/>
    <lineage>
        <taxon>Bacteria</taxon>
        <taxon>Pseudomonadati</taxon>
        <taxon>Myxococcota</taxon>
        <taxon>Myxococcia</taxon>
        <taxon>Myxococcales</taxon>
        <taxon>Cystobacterineae</taxon>
        <taxon>Archangiaceae</taxon>
        <taxon>Cystobacter</taxon>
    </lineage>
</organism>
<dbReference type="EMBL" id="MPIN01000004">
    <property type="protein sequence ID" value="OJH39394.1"/>
    <property type="molecule type" value="Genomic_DNA"/>
</dbReference>
<proteinExistence type="predicted"/>
<evidence type="ECO:0000313" key="2">
    <source>
        <dbReference type="EMBL" id="OJH39394.1"/>
    </source>
</evidence>
<dbReference type="OrthoDB" id="9792323at2"/>
<dbReference type="InterPro" id="IPR004360">
    <property type="entry name" value="Glyas_Fos-R_dOase_dom"/>
</dbReference>
<comment type="caution">
    <text evidence="2">The sequence shown here is derived from an EMBL/GenBank/DDBJ whole genome shotgun (WGS) entry which is preliminary data.</text>
</comment>
<dbReference type="SUPFAM" id="SSF54593">
    <property type="entry name" value="Glyoxalase/Bleomycin resistance protein/Dihydroxybiphenyl dioxygenase"/>
    <property type="match status" value="1"/>
</dbReference>
<reference evidence="3" key="1">
    <citation type="submission" date="2016-11" db="EMBL/GenBank/DDBJ databases">
        <authorList>
            <person name="Shukria A."/>
            <person name="Stevens D.C."/>
        </authorList>
    </citation>
    <scope>NUCLEOTIDE SEQUENCE [LARGE SCALE GENOMIC DNA]</scope>
    <source>
        <strain evidence="3">Cbfe23</strain>
    </source>
</reference>
<dbReference type="InterPro" id="IPR037523">
    <property type="entry name" value="VOC_core"/>
</dbReference>
<feature type="domain" description="VOC" evidence="1">
    <location>
        <begin position="15"/>
        <end position="122"/>
    </location>
</feature>
<evidence type="ECO:0000313" key="3">
    <source>
        <dbReference type="Proteomes" id="UP000182229"/>
    </source>
</evidence>
<dbReference type="Gene3D" id="3.10.180.10">
    <property type="entry name" value="2,3-Dihydroxybiphenyl 1,2-Dioxygenase, domain 1"/>
    <property type="match status" value="1"/>
</dbReference>
<dbReference type="CDD" id="cd07247">
    <property type="entry name" value="SgaA_N_like"/>
    <property type="match status" value="1"/>
</dbReference>
<keyword evidence="3" id="KW-1185">Reference proteome</keyword>
<dbReference type="Pfam" id="PF00903">
    <property type="entry name" value="Glyoxalase"/>
    <property type="match status" value="1"/>
</dbReference>
<dbReference type="RefSeq" id="WP_071899566.1">
    <property type="nucleotide sequence ID" value="NZ_MPIN01000004.1"/>
</dbReference>
<gene>
    <name evidence="2" type="ORF">BON30_17960</name>
</gene>
<protein>
    <submittedName>
        <fullName evidence="2">Glyoxalase</fullName>
    </submittedName>
</protein>
<dbReference type="PANTHER" id="PTHR33993:SF1">
    <property type="entry name" value="GLYOXALASE FAMILY PROTEIN"/>
    <property type="match status" value="1"/>
</dbReference>
<dbReference type="STRING" id="83449.BON30_17960"/>
<sequence>MSSSSSQTQAQHHHRVDYLELPATDIAATKQFYTTVFGWHFEDYGPEYTSFQDGRMNGGFFKAPSISPGGALLVIYSRDLEASLARVRQAGGRIVKDPFSFPGGRRFHFTDPSGNELAVWTEP</sequence>
<dbReference type="InterPro" id="IPR029068">
    <property type="entry name" value="Glyas_Bleomycin-R_OHBP_Dase"/>
</dbReference>